<dbReference type="AlphaFoldDB" id="A0A5N6C5P1"/>
<dbReference type="PIRSF" id="PIRSF000707">
    <property type="entry name" value="Hygromycin-B_kinase"/>
    <property type="match status" value="1"/>
</dbReference>
<dbReference type="EMBL" id="VDMA02000001">
    <property type="protein sequence ID" value="KAB8188101.1"/>
    <property type="molecule type" value="Genomic_DNA"/>
</dbReference>
<dbReference type="InterPro" id="IPR016259">
    <property type="entry name" value="Hygromycin-B_Kinase"/>
</dbReference>
<feature type="domain" description="Aminoglycoside phosphotransferase" evidence="1">
    <location>
        <begin position="44"/>
        <end position="267"/>
    </location>
</feature>
<evidence type="ECO:0000259" key="1">
    <source>
        <dbReference type="Pfam" id="PF01636"/>
    </source>
</evidence>
<evidence type="ECO:0000313" key="3">
    <source>
        <dbReference type="Proteomes" id="UP000313066"/>
    </source>
</evidence>
<dbReference type="RefSeq" id="WP_139572633.1">
    <property type="nucleotide sequence ID" value="NZ_VDMA02000001.1"/>
</dbReference>
<comment type="caution">
    <text evidence="2">The sequence shown here is derived from an EMBL/GenBank/DDBJ whole genome shotgun (WGS) entry which is preliminary data.</text>
</comment>
<dbReference type="Proteomes" id="UP000313066">
    <property type="component" value="Unassembled WGS sequence"/>
</dbReference>
<dbReference type="SUPFAM" id="SSF56112">
    <property type="entry name" value="Protein kinase-like (PK-like)"/>
    <property type="match status" value="1"/>
</dbReference>
<organism evidence="2 3">
    <name type="scientific">Microbispora catharanthi</name>
    <dbReference type="NCBI Taxonomy" id="1712871"/>
    <lineage>
        <taxon>Bacteria</taxon>
        <taxon>Bacillati</taxon>
        <taxon>Actinomycetota</taxon>
        <taxon>Actinomycetes</taxon>
        <taxon>Streptosporangiales</taxon>
        <taxon>Streptosporangiaceae</taxon>
        <taxon>Microbispora</taxon>
    </lineage>
</organism>
<gene>
    <name evidence="2" type="ORF">FH610_003045</name>
</gene>
<dbReference type="InterPro" id="IPR011009">
    <property type="entry name" value="Kinase-like_dom_sf"/>
</dbReference>
<dbReference type="CDD" id="cd05120">
    <property type="entry name" value="APH_ChoK_like"/>
    <property type="match status" value="1"/>
</dbReference>
<protein>
    <submittedName>
        <fullName evidence="2">Phosphotransferase</fullName>
    </submittedName>
</protein>
<keyword evidence="2" id="KW-0808">Transferase</keyword>
<reference evidence="2 3" key="1">
    <citation type="submission" date="2019-10" db="EMBL/GenBank/DDBJ databases">
        <title>Nonomuraea sp. nov., isolated from Phyllanthus amarus.</title>
        <authorList>
            <person name="Klykleung N."/>
            <person name="Tanasupawat S."/>
        </authorList>
    </citation>
    <scope>NUCLEOTIDE SEQUENCE [LARGE SCALE GENOMIC DNA]</scope>
    <source>
        <strain evidence="2 3">CR1-09</strain>
    </source>
</reference>
<proteinExistence type="predicted"/>
<sequence length="318" mass="35939">MFSDVRLPTAETQEQFMAVRRDESRLAPAVSALVRSLGLGDERVERFADGSLPVYSVGDRHVLKLYPEVYLPEEYDTELTVLRAVEGRLPIPTPRVLGAEHLDGWSYILMTRLRGESLAVAWPRIPRDNRLELAAAVGETLAALHSVSSPEVGAVVKPPDWDAFLRARREACVAHHRADGLDEAWLAQIPDFLDSVELPPSTPVLLHTEVMREHLRVVRDGDGWRLSGLFDFEPAMRGAREYEFASVGLFFSCGEPEILRRLLLAYGYRECDLGEELSRRLLAYALLHRYSSLAWYLTRMPAPPRPTLDCLAAHWWAL</sequence>
<dbReference type="Pfam" id="PF01636">
    <property type="entry name" value="APH"/>
    <property type="match status" value="1"/>
</dbReference>
<accession>A0A5N6C5P1</accession>
<name>A0A5N6C5P1_9ACTN</name>
<dbReference type="InterPro" id="IPR002575">
    <property type="entry name" value="Aminoglycoside_PTrfase"/>
</dbReference>
<evidence type="ECO:0000313" key="2">
    <source>
        <dbReference type="EMBL" id="KAB8188101.1"/>
    </source>
</evidence>
<dbReference type="PANTHER" id="PTHR21310:SF15">
    <property type="entry name" value="AMINOGLYCOSIDE PHOSPHOTRANSFERASE DOMAIN-CONTAINING PROTEIN"/>
    <property type="match status" value="1"/>
</dbReference>
<dbReference type="InterPro" id="IPR051678">
    <property type="entry name" value="AGP_Transferase"/>
</dbReference>
<dbReference type="GO" id="GO:0016740">
    <property type="term" value="F:transferase activity"/>
    <property type="evidence" value="ECO:0007669"/>
    <property type="project" value="UniProtKB-KW"/>
</dbReference>
<dbReference type="Gene3D" id="3.90.1200.10">
    <property type="match status" value="1"/>
</dbReference>
<dbReference type="PANTHER" id="PTHR21310">
    <property type="entry name" value="AMINOGLYCOSIDE PHOSPHOTRANSFERASE-RELATED-RELATED"/>
    <property type="match status" value="1"/>
</dbReference>
<keyword evidence="3" id="KW-1185">Reference proteome</keyword>